<gene>
    <name evidence="3" type="primary">ycdT_3</name>
    <name evidence="3" type="ORF">CLVI_15850</name>
</gene>
<dbReference type="NCBIfam" id="TIGR00254">
    <property type="entry name" value="GGDEF"/>
    <property type="match status" value="1"/>
</dbReference>
<keyword evidence="1" id="KW-0472">Membrane</keyword>
<dbReference type="PANTHER" id="PTHR45138">
    <property type="entry name" value="REGULATORY COMPONENTS OF SENSORY TRANSDUCTION SYSTEM"/>
    <property type="match status" value="1"/>
</dbReference>
<feature type="transmembrane region" description="Helical" evidence="1">
    <location>
        <begin position="72"/>
        <end position="92"/>
    </location>
</feature>
<dbReference type="OrthoDB" id="9805474at2"/>
<name>A0A2T0BFH6_9CLOT</name>
<dbReference type="CDD" id="cd01949">
    <property type="entry name" value="GGDEF"/>
    <property type="match status" value="1"/>
</dbReference>
<proteinExistence type="predicted"/>
<dbReference type="AlphaFoldDB" id="A0A2T0BFH6"/>
<dbReference type="RefSeq" id="WP_106059576.1">
    <property type="nucleotide sequence ID" value="NZ_PVXQ01000014.1"/>
</dbReference>
<dbReference type="EC" id="2.7.7.65" evidence="3"/>
<evidence type="ECO:0000256" key="1">
    <source>
        <dbReference type="SAM" id="Phobius"/>
    </source>
</evidence>
<feature type="transmembrane region" description="Helical" evidence="1">
    <location>
        <begin position="6"/>
        <end position="26"/>
    </location>
</feature>
<keyword evidence="3" id="KW-0548">Nucleotidyltransferase</keyword>
<feature type="domain" description="GGDEF" evidence="2">
    <location>
        <begin position="248"/>
        <end position="376"/>
    </location>
</feature>
<keyword evidence="4" id="KW-1185">Reference proteome</keyword>
<feature type="transmembrane region" description="Helical" evidence="1">
    <location>
        <begin position="144"/>
        <end position="164"/>
    </location>
</feature>
<dbReference type="InterPro" id="IPR029787">
    <property type="entry name" value="Nucleotide_cyclase"/>
</dbReference>
<feature type="transmembrane region" description="Helical" evidence="1">
    <location>
        <begin position="197"/>
        <end position="216"/>
    </location>
</feature>
<dbReference type="GO" id="GO:1902201">
    <property type="term" value="P:negative regulation of bacterial-type flagellum-dependent cell motility"/>
    <property type="evidence" value="ECO:0007669"/>
    <property type="project" value="TreeGrafter"/>
</dbReference>
<feature type="transmembrane region" description="Helical" evidence="1">
    <location>
        <begin position="38"/>
        <end position="60"/>
    </location>
</feature>
<evidence type="ECO:0000259" key="2">
    <source>
        <dbReference type="PROSITE" id="PS50887"/>
    </source>
</evidence>
<dbReference type="InterPro" id="IPR000160">
    <property type="entry name" value="GGDEF_dom"/>
</dbReference>
<dbReference type="PANTHER" id="PTHR45138:SF9">
    <property type="entry name" value="DIGUANYLATE CYCLASE DGCM-RELATED"/>
    <property type="match status" value="1"/>
</dbReference>
<dbReference type="EMBL" id="PVXQ01000014">
    <property type="protein sequence ID" value="PRR82618.1"/>
    <property type="molecule type" value="Genomic_DNA"/>
</dbReference>
<keyword evidence="1" id="KW-1133">Transmembrane helix</keyword>
<evidence type="ECO:0000313" key="3">
    <source>
        <dbReference type="EMBL" id="PRR82618.1"/>
    </source>
</evidence>
<feature type="transmembrane region" description="Helical" evidence="1">
    <location>
        <begin position="104"/>
        <end position="124"/>
    </location>
</feature>
<dbReference type="Gene3D" id="3.30.70.270">
    <property type="match status" value="1"/>
</dbReference>
<evidence type="ECO:0000313" key="4">
    <source>
        <dbReference type="Proteomes" id="UP000239471"/>
    </source>
</evidence>
<keyword evidence="3" id="KW-0808">Transferase</keyword>
<dbReference type="GO" id="GO:0005886">
    <property type="term" value="C:plasma membrane"/>
    <property type="evidence" value="ECO:0007669"/>
    <property type="project" value="TreeGrafter"/>
</dbReference>
<reference evidence="3 4" key="1">
    <citation type="submission" date="2018-03" db="EMBL/GenBank/DDBJ databases">
        <title>Genome sequence of Clostridium vincentii DSM 10228.</title>
        <authorList>
            <person name="Poehlein A."/>
            <person name="Daniel R."/>
        </authorList>
    </citation>
    <scope>NUCLEOTIDE SEQUENCE [LARGE SCALE GENOMIC DNA]</scope>
    <source>
        <strain evidence="3 4">DSM 10228</strain>
    </source>
</reference>
<dbReference type="PROSITE" id="PS50887">
    <property type="entry name" value="GGDEF"/>
    <property type="match status" value="1"/>
</dbReference>
<sequence length="376" mass="43833">MIVLLQTQINIVLSILLSILLIHAYFNINRKKVTNKLIICIMGLVCFSLLLETVSILLNNEDLKQFVVLHKLVNIIGFMMAPVILFIGSIFNKEWINRYQKEKLVVNKILLIPLIINGVAALISYNKNGVFHVTSQNLYERGPLFFITPCVTYIFFSYNLYIIYKHREKLTYSEFCTLSLLYIVPAIFTSIQLRYSIYLTAWNSAAIIIVISYIFILNDQAYRDTLTGLQNRLAYDHYSQNISQKKLKKLNIVYIDIDDFKAINDRYGHCEGDEAIKVFAYLLRESFQLRQKKLIRLGGDEFLIIIENQPTENVTAYIESLVQNFEDYNNRGEKPYRLSFSYGRSCYTKPVKNICQLLECADKSMYEQKQNKKSKI</sequence>
<comment type="caution">
    <text evidence="3">The sequence shown here is derived from an EMBL/GenBank/DDBJ whole genome shotgun (WGS) entry which is preliminary data.</text>
</comment>
<dbReference type="InterPro" id="IPR050469">
    <property type="entry name" value="Diguanylate_Cyclase"/>
</dbReference>
<protein>
    <submittedName>
        <fullName evidence="3">Putative diguanylate cyclase YcdT</fullName>
        <ecNumber evidence="3">2.7.7.65</ecNumber>
    </submittedName>
</protein>
<dbReference type="SMART" id="SM00267">
    <property type="entry name" value="GGDEF"/>
    <property type="match status" value="1"/>
</dbReference>
<organism evidence="3 4">
    <name type="scientific">Clostridium vincentii</name>
    <dbReference type="NCBI Taxonomy" id="52704"/>
    <lineage>
        <taxon>Bacteria</taxon>
        <taxon>Bacillati</taxon>
        <taxon>Bacillota</taxon>
        <taxon>Clostridia</taxon>
        <taxon>Eubacteriales</taxon>
        <taxon>Clostridiaceae</taxon>
        <taxon>Clostridium</taxon>
    </lineage>
</organism>
<dbReference type="InterPro" id="IPR043128">
    <property type="entry name" value="Rev_trsase/Diguanyl_cyclase"/>
</dbReference>
<keyword evidence="1" id="KW-0812">Transmembrane</keyword>
<accession>A0A2T0BFH6</accession>
<dbReference type="Proteomes" id="UP000239471">
    <property type="component" value="Unassembled WGS sequence"/>
</dbReference>
<dbReference type="Pfam" id="PF00990">
    <property type="entry name" value="GGDEF"/>
    <property type="match status" value="1"/>
</dbReference>
<dbReference type="SUPFAM" id="SSF55073">
    <property type="entry name" value="Nucleotide cyclase"/>
    <property type="match status" value="1"/>
</dbReference>
<feature type="transmembrane region" description="Helical" evidence="1">
    <location>
        <begin position="171"/>
        <end position="191"/>
    </location>
</feature>
<dbReference type="GO" id="GO:0052621">
    <property type="term" value="F:diguanylate cyclase activity"/>
    <property type="evidence" value="ECO:0007669"/>
    <property type="project" value="UniProtKB-EC"/>
</dbReference>
<dbReference type="GO" id="GO:0043709">
    <property type="term" value="P:cell adhesion involved in single-species biofilm formation"/>
    <property type="evidence" value="ECO:0007669"/>
    <property type="project" value="TreeGrafter"/>
</dbReference>